<dbReference type="Pfam" id="PF08309">
    <property type="entry name" value="LVIVD"/>
    <property type="match status" value="1"/>
</dbReference>
<dbReference type="OrthoDB" id="9815940at2"/>
<keyword evidence="1 2" id="KW-0732">Signal</keyword>
<organism evidence="4 5">
    <name type="scientific">Marinirhabdus gelatinilytica</name>
    <dbReference type="NCBI Taxonomy" id="1703343"/>
    <lineage>
        <taxon>Bacteria</taxon>
        <taxon>Pseudomonadati</taxon>
        <taxon>Bacteroidota</taxon>
        <taxon>Flavobacteriia</taxon>
        <taxon>Flavobacteriales</taxon>
        <taxon>Flavobacteriaceae</taxon>
    </lineage>
</organism>
<gene>
    <name evidence="4" type="ORF">C8D94_103127</name>
</gene>
<dbReference type="AlphaFoldDB" id="A0A370QAB0"/>
<evidence type="ECO:0000313" key="5">
    <source>
        <dbReference type="Proteomes" id="UP000255317"/>
    </source>
</evidence>
<dbReference type="InterPro" id="IPR027589">
    <property type="entry name" value="Choice_anch_B"/>
</dbReference>
<dbReference type="EMBL" id="QRAO01000003">
    <property type="protein sequence ID" value="RDK85304.1"/>
    <property type="molecule type" value="Genomic_DNA"/>
</dbReference>
<name>A0A370QAB0_9FLAO</name>
<reference evidence="4 5" key="1">
    <citation type="submission" date="2018-07" db="EMBL/GenBank/DDBJ databases">
        <title>Genomic Encyclopedia of Type Strains, Phase IV (KMG-IV): sequencing the most valuable type-strain genomes for metagenomic binning, comparative biology and taxonomic classification.</title>
        <authorList>
            <person name="Goeker M."/>
        </authorList>
    </citation>
    <scope>NUCLEOTIDE SEQUENCE [LARGE SCALE GENOMIC DNA]</scope>
    <source>
        <strain evidence="4 5">DSM 101478</strain>
    </source>
</reference>
<dbReference type="GO" id="GO:0005576">
    <property type="term" value="C:extracellular region"/>
    <property type="evidence" value="ECO:0007669"/>
    <property type="project" value="TreeGrafter"/>
</dbReference>
<dbReference type="PANTHER" id="PTHR38787:SF3">
    <property type="entry name" value="REGULATORY P DOMAIN-CONTAINING PROTEIN"/>
    <property type="match status" value="1"/>
</dbReference>
<dbReference type="PANTHER" id="PTHR38787">
    <property type="entry name" value="REGULATORY P DOMAIN-CONTAINING PROTEIN"/>
    <property type="match status" value="1"/>
</dbReference>
<dbReference type="NCBIfam" id="TIGR04183">
    <property type="entry name" value="Por_Secre_tail"/>
    <property type="match status" value="1"/>
</dbReference>
<dbReference type="Proteomes" id="UP000255317">
    <property type="component" value="Unassembled WGS sequence"/>
</dbReference>
<feature type="chain" id="PRO_5016885487" evidence="2">
    <location>
        <begin position="19"/>
        <end position="472"/>
    </location>
</feature>
<dbReference type="NCBIfam" id="TIGR04312">
    <property type="entry name" value="choice_anch_B"/>
    <property type="match status" value="1"/>
</dbReference>
<proteinExistence type="predicted"/>
<protein>
    <submittedName>
        <fullName evidence="4">Choice-of-anchor B domain-containing protein</fullName>
    </submittedName>
</protein>
<evidence type="ECO:0000313" key="4">
    <source>
        <dbReference type="EMBL" id="RDK85304.1"/>
    </source>
</evidence>
<evidence type="ECO:0000256" key="2">
    <source>
        <dbReference type="SAM" id="SignalP"/>
    </source>
</evidence>
<keyword evidence="5" id="KW-1185">Reference proteome</keyword>
<sequence length="472" mass="51762">MKKLSAIILLLFTFGAISQTPCESGTAGPFDCNNLDLLSQIPLSTFSSVKANDSWGWTDPQDGKEYAIICLNEATAFVDVSDPLNPIYLGQLPGESNEHTTWRDAKTYNNFVFIVSEDTGHGMQVFDLTKLRNVPNPPVTFTKDAYYDEFGSAHNIVINQETGFAYAVGTDTFGGGPHFVDIQDPLNPVAAGGYAMDNYCHDAQVVIYNGPDTDYAGREILFGSNETEIVIEDVTDKNNVTTISTIDYNNVHYTHQGWLTEDQRFFLLGDELDEINIGGNSRTLIFDFEDLDSPSFHFEYEGPTGATDHNGYVKGNLFYLANNAAGLRVVDISEIENSTMEEAGFFDSYPTDDAAGFNGSWSVYPYFESGNIVISDRAEGMLLVRPSGTLSVPETTAQTFSVYPNPANAALNIQANQDSIEAITVVDGTGKRVFAETYDNALATTIVDTTTWASGLYVVTINKTTSYKVVKR</sequence>
<comment type="caution">
    <text evidence="4">The sequence shown here is derived from an EMBL/GenBank/DDBJ whole genome shotgun (WGS) entry which is preliminary data.</text>
</comment>
<feature type="domain" description="Secretion system C-terminal sorting" evidence="3">
    <location>
        <begin position="402"/>
        <end position="469"/>
    </location>
</feature>
<feature type="signal peptide" evidence="2">
    <location>
        <begin position="1"/>
        <end position="18"/>
    </location>
</feature>
<dbReference type="InterPro" id="IPR013211">
    <property type="entry name" value="LVIVD"/>
</dbReference>
<dbReference type="InterPro" id="IPR026444">
    <property type="entry name" value="Secre_tail"/>
</dbReference>
<evidence type="ECO:0000256" key="1">
    <source>
        <dbReference type="ARBA" id="ARBA00022729"/>
    </source>
</evidence>
<dbReference type="RefSeq" id="WP_115123738.1">
    <property type="nucleotide sequence ID" value="NZ_QRAO01000003.1"/>
</dbReference>
<accession>A0A370QAB0</accession>
<dbReference type="Pfam" id="PF18962">
    <property type="entry name" value="Por_Secre_tail"/>
    <property type="match status" value="1"/>
</dbReference>
<evidence type="ECO:0000259" key="3">
    <source>
        <dbReference type="Pfam" id="PF18962"/>
    </source>
</evidence>